<dbReference type="Pfam" id="PF17765">
    <property type="entry name" value="MLTR_LBD"/>
    <property type="match status" value="1"/>
</dbReference>
<dbReference type="SMART" id="SM00530">
    <property type="entry name" value="HTH_XRE"/>
    <property type="match status" value="1"/>
</dbReference>
<organism evidence="2 3">
    <name type="scientific">Cryptosporangium phraense</name>
    <dbReference type="NCBI Taxonomy" id="2593070"/>
    <lineage>
        <taxon>Bacteria</taxon>
        <taxon>Bacillati</taxon>
        <taxon>Actinomycetota</taxon>
        <taxon>Actinomycetes</taxon>
        <taxon>Cryptosporangiales</taxon>
        <taxon>Cryptosporangiaceae</taxon>
        <taxon>Cryptosporangium</taxon>
    </lineage>
</organism>
<evidence type="ECO:0000259" key="1">
    <source>
        <dbReference type="SMART" id="SM00530"/>
    </source>
</evidence>
<dbReference type="Gene3D" id="3.30.450.180">
    <property type="match status" value="1"/>
</dbReference>
<dbReference type="PANTHER" id="PTHR35010:SF2">
    <property type="entry name" value="BLL4672 PROTEIN"/>
    <property type="match status" value="1"/>
</dbReference>
<gene>
    <name evidence="2" type="ORF">FL583_19535</name>
</gene>
<sequence length="278" mass="31275">MDPRTEMKDFLQSRRARISPADSGLDGRRRRRVPGLRREEVAYLADVSVDYYARIERGDVVGVSEVVLRAVARALRLDETETTHLLALARAIQPATAPKAPVKPRETVRPGVQAILDSLVNAPAWVSNQRMDFLAGNALGRALYSDMLTDPDGRGNNARYVFLAEGSRTFFRDWDDDADDVVAILRHYAALRPDDGTLAQLIEELSARSEPFRERWAAHRVRLHRATRKRVHHHVVGDLDLAYERLHIPGDEGLSLFVHPVQPDPVTTERLASLAVRT</sequence>
<evidence type="ECO:0000313" key="3">
    <source>
        <dbReference type="Proteomes" id="UP000317982"/>
    </source>
</evidence>
<name>A0A545ARW1_9ACTN</name>
<dbReference type="Gene3D" id="1.10.260.40">
    <property type="entry name" value="lambda repressor-like DNA-binding domains"/>
    <property type="match status" value="1"/>
</dbReference>
<dbReference type="PANTHER" id="PTHR35010">
    <property type="entry name" value="BLL4672 PROTEIN-RELATED"/>
    <property type="match status" value="1"/>
</dbReference>
<dbReference type="InterPro" id="IPR041413">
    <property type="entry name" value="MLTR_LBD"/>
</dbReference>
<dbReference type="EMBL" id="VIRS01000013">
    <property type="protein sequence ID" value="TQS43425.1"/>
    <property type="molecule type" value="Genomic_DNA"/>
</dbReference>
<reference evidence="2 3" key="1">
    <citation type="submission" date="2019-07" db="EMBL/GenBank/DDBJ databases">
        <title>Cryptosporangium phraense sp. nov., isolated from plant litter.</title>
        <authorList>
            <person name="Suriyachadkun C."/>
        </authorList>
    </citation>
    <scope>NUCLEOTIDE SEQUENCE [LARGE SCALE GENOMIC DNA]</scope>
    <source>
        <strain evidence="2 3">A-T 5661</strain>
    </source>
</reference>
<dbReference type="InParanoid" id="A0A545ARW1"/>
<dbReference type="Pfam" id="PF13560">
    <property type="entry name" value="HTH_31"/>
    <property type="match status" value="1"/>
</dbReference>
<evidence type="ECO:0000313" key="2">
    <source>
        <dbReference type="EMBL" id="TQS43425.1"/>
    </source>
</evidence>
<accession>A0A545ARW1</accession>
<keyword evidence="3" id="KW-1185">Reference proteome</keyword>
<proteinExistence type="predicted"/>
<feature type="domain" description="HTH cro/C1-type" evidence="1">
    <location>
        <begin position="10"/>
        <end position="82"/>
    </location>
</feature>
<dbReference type="GO" id="GO:0003677">
    <property type="term" value="F:DNA binding"/>
    <property type="evidence" value="ECO:0007669"/>
    <property type="project" value="InterPro"/>
</dbReference>
<dbReference type="Proteomes" id="UP000317982">
    <property type="component" value="Unassembled WGS sequence"/>
</dbReference>
<dbReference type="RefSeq" id="WP_142706123.1">
    <property type="nucleotide sequence ID" value="NZ_VIRS01000013.1"/>
</dbReference>
<dbReference type="InterPro" id="IPR010982">
    <property type="entry name" value="Lambda_DNA-bd_dom_sf"/>
</dbReference>
<comment type="caution">
    <text evidence="2">The sequence shown here is derived from an EMBL/GenBank/DDBJ whole genome shotgun (WGS) entry which is preliminary data.</text>
</comment>
<dbReference type="SUPFAM" id="SSF47413">
    <property type="entry name" value="lambda repressor-like DNA-binding domains"/>
    <property type="match status" value="1"/>
</dbReference>
<dbReference type="AlphaFoldDB" id="A0A545ARW1"/>
<protein>
    <submittedName>
        <fullName evidence="2">Helix-turn-helix domain-containing protein</fullName>
    </submittedName>
</protein>
<dbReference type="InterPro" id="IPR001387">
    <property type="entry name" value="Cro/C1-type_HTH"/>
</dbReference>